<dbReference type="GO" id="GO:0034452">
    <property type="term" value="F:dynactin binding"/>
    <property type="evidence" value="ECO:0007669"/>
    <property type="project" value="TreeGrafter"/>
</dbReference>
<keyword evidence="2 3" id="KW-0175">Coiled coil</keyword>
<evidence type="ECO:0000256" key="2">
    <source>
        <dbReference type="ARBA" id="ARBA00023054"/>
    </source>
</evidence>
<dbReference type="GO" id="GO:0005794">
    <property type="term" value="C:Golgi apparatus"/>
    <property type="evidence" value="ECO:0007669"/>
    <property type="project" value="TreeGrafter"/>
</dbReference>
<proteinExistence type="inferred from homology"/>
<evidence type="ECO:0000313" key="4">
    <source>
        <dbReference type="WBParaSite" id="HNAJ_0000968401-mRNA-1"/>
    </source>
</evidence>
<reference evidence="4" key="1">
    <citation type="submission" date="2017-02" db="UniProtKB">
        <authorList>
            <consortium name="WormBaseParasite"/>
        </authorList>
    </citation>
    <scope>IDENTIFICATION</scope>
</reference>
<dbReference type="GO" id="GO:0070507">
    <property type="term" value="P:regulation of microtubule cytoskeleton organization"/>
    <property type="evidence" value="ECO:0007669"/>
    <property type="project" value="TreeGrafter"/>
</dbReference>
<dbReference type="GO" id="GO:0005829">
    <property type="term" value="C:cytosol"/>
    <property type="evidence" value="ECO:0007669"/>
    <property type="project" value="TreeGrafter"/>
</dbReference>
<organism evidence="4">
    <name type="scientific">Rodentolepis nana</name>
    <name type="common">Dwarf tapeworm</name>
    <name type="synonym">Hymenolepis nana</name>
    <dbReference type="NCBI Taxonomy" id="102285"/>
    <lineage>
        <taxon>Eukaryota</taxon>
        <taxon>Metazoa</taxon>
        <taxon>Spiralia</taxon>
        <taxon>Lophotrochozoa</taxon>
        <taxon>Platyhelminthes</taxon>
        <taxon>Cestoda</taxon>
        <taxon>Eucestoda</taxon>
        <taxon>Cyclophyllidea</taxon>
        <taxon>Hymenolepididae</taxon>
        <taxon>Rodentolepis</taxon>
    </lineage>
</organism>
<dbReference type="GO" id="GO:0070840">
    <property type="term" value="F:dynein complex binding"/>
    <property type="evidence" value="ECO:0007669"/>
    <property type="project" value="InterPro"/>
</dbReference>
<comment type="similarity">
    <text evidence="1">Belongs to the BicD family.</text>
</comment>
<dbReference type="AlphaFoldDB" id="A0A0R3TQ77"/>
<dbReference type="GO" id="GO:0072393">
    <property type="term" value="P:microtubule anchoring at microtubule organizing center"/>
    <property type="evidence" value="ECO:0007669"/>
    <property type="project" value="TreeGrafter"/>
</dbReference>
<dbReference type="GO" id="GO:0008093">
    <property type="term" value="F:cytoskeletal anchor activity"/>
    <property type="evidence" value="ECO:0007669"/>
    <property type="project" value="InterPro"/>
</dbReference>
<dbReference type="Gene3D" id="6.10.250.2470">
    <property type="match status" value="1"/>
</dbReference>
<name>A0A0R3TQ77_RODNA</name>
<feature type="coiled-coil region" evidence="3">
    <location>
        <begin position="32"/>
        <end position="172"/>
    </location>
</feature>
<sequence length="198" mass="22180">LQEAKASREASSSSNRIGIAGLFSGDASNGTSKLTNDTVEELNSEILQLRAKLTVKREQITSLRSVLKKNKSVAETALANLKQKYENEKAIVTDTLRNLRAELKMLKEDASTYTSVRAMFTEKHEEFVQQMDQLQQKLNQAEEEKRTLNSILRIAIRQKLALTQRIEAMEMELFAANPGSVRLPTDTAPVSFHCSLPN</sequence>
<accession>A0A0R3TQ77</accession>
<protein>
    <submittedName>
        <fullName evidence="4">Protein bicaudal D</fullName>
    </submittedName>
</protein>
<dbReference type="Pfam" id="PF09730">
    <property type="entry name" value="BicD"/>
    <property type="match status" value="1"/>
</dbReference>
<dbReference type="PANTHER" id="PTHR31233:SF6">
    <property type="entry name" value="PROTEIN BICAUDAL D"/>
    <property type="match status" value="1"/>
</dbReference>
<dbReference type="WBParaSite" id="HNAJ_0000968401-mRNA-1">
    <property type="protein sequence ID" value="HNAJ_0000968401-mRNA-1"/>
    <property type="gene ID" value="HNAJ_0000968401"/>
</dbReference>
<evidence type="ECO:0000256" key="1">
    <source>
        <dbReference type="ARBA" id="ARBA00010061"/>
    </source>
</evidence>
<dbReference type="PANTHER" id="PTHR31233">
    <property type="entry name" value="BICAUDAL D FAMILY MEMBER"/>
    <property type="match status" value="1"/>
</dbReference>
<evidence type="ECO:0000256" key="3">
    <source>
        <dbReference type="SAM" id="Coils"/>
    </source>
</evidence>
<dbReference type="STRING" id="102285.A0A0R3TQ77"/>
<dbReference type="InterPro" id="IPR018477">
    <property type="entry name" value="BICD"/>
</dbReference>